<feature type="domain" description="Heterokaryon incompatibility" evidence="2">
    <location>
        <begin position="236"/>
        <end position="355"/>
    </location>
</feature>
<dbReference type="EMBL" id="JAULSR010000002">
    <property type="protein sequence ID" value="KAK0630605.1"/>
    <property type="molecule type" value="Genomic_DNA"/>
</dbReference>
<dbReference type="Pfam" id="PF06985">
    <property type="entry name" value="HET"/>
    <property type="match status" value="1"/>
</dbReference>
<comment type="caution">
    <text evidence="3">The sequence shown here is derived from an EMBL/GenBank/DDBJ whole genome shotgun (WGS) entry which is preliminary data.</text>
</comment>
<dbReference type="Proteomes" id="UP001174934">
    <property type="component" value="Unassembled WGS sequence"/>
</dbReference>
<protein>
    <recommendedName>
        <fullName evidence="2">Heterokaryon incompatibility domain-containing protein</fullName>
    </recommendedName>
</protein>
<sequence>MADGHLCNTCRDAFTGKAGNADNSKLPPEGSGFKNEVLKMHHQKYSSFVASKETGCFICNWLWAKHPHPPKASPDDPATHGFCIYAYVTGRQPLRRTAIVTLPGEFLFLVVCPWATNFVYEVQVYDDVHSPEWFSLEHNMGGQQPLSTVREWIRNCTENHSLCSQVHSSGFFPTRIIDVSSIEKGTAYLRNKDDVVANVKKRKGSFGATSTGSRPKASRPVSYHQPSGTPCSLSTASVIWIDSLCIFQDSSEDWAAEAHTMCDVYQWSRCNIMAMAASRHDTADNTSPGLFSDRALSQSRMHYPYLIELDIEFRQYGFANRRWIGRGKWIVLNDSIPHDDLVSCPLNTRGWVMQERFLSTKILYFGHNQIYWECLGGVECEADPGNRFSFLDSYLRREKQYMEAKQSLIKELHVSDEAKIGFSERRTKFDSSSWRVVVEKYSKLHLTKESDRLVAISGLAKLFQNILKDKYLAGLWQRELAGDLAWYPHNHRLMRRPDGDGINVISWSWASVCGGRVCYQDPYDEVAPPSIRLIDSRIVTQPSGGNVFGMLRSAELDISCKMVYHRRYRSYYMEFESTSRGFWDLYSEAAISSPTPISWRAQEKMITPDFYRLSLDTQDLVNKFEQNLDLVSPCILLGTTKHRYGHYQLSFLLLERVDMDANKYKRVAMLHNMHVWVHRGSTSIDIQYQMPK</sequence>
<evidence type="ECO:0000313" key="4">
    <source>
        <dbReference type="Proteomes" id="UP001174934"/>
    </source>
</evidence>
<organism evidence="3 4">
    <name type="scientific">Bombardia bombarda</name>
    <dbReference type="NCBI Taxonomy" id="252184"/>
    <lineage>
        <taxon>Eukaryota</taxon>
        <taxon>Fungi</taxon>
        <taxon>Dikarya</taxon>
        <taxon>Ascomycota</taxon>
        <taxon>Pezizomycotina</taxon>
        <taxon>Sordariomycetes</taxon>
        <taxon>Sordariomycetidae</taxon>
        <taxon>Sordariales</taxon>
        <taxon>Lasiosphaeriaceae</taxon>
        <taxon>Bombardia</taxon>
    </lineage>
</organism>
<gene>
    <name evidence="3" type="ORF">B0T17DRAFT_636851</name>
</gene>
<name>A0AA40CA06_9PEZI</name>
<evidence type="ECO:0000259" key="2">
    <source>
        <dbReference type="Pfam" id="PF06985"/>
    </source>
</evidence>
<evidence type="ECO:0000256" key="1">
    <source>
        <dbReference type="SAM" id="MobiDB-lite"/>
    </source>
</evidence>
<dbReference type="PANTHER" id="PTHR33112">
    <property type="entry name" value="DOMAIN PROTEIN, PUTATIVE-RELATED"/>
    <property type="match status" value="1"/>
</dbReference>
<feature type="region of interest" description="Disordered" evidence="1">
    <location>
        <begin position="205"/>
        <end position="225"/>
    </location>
</feature>
<dbReference type="InterPro" id="IPR010730">
    <property type="entry name" value="HET"/>
</dbReference>
<proteinExistence type="predicted"/>
<dbReference type="PANTHER" id="PTHR33112:SF9">
    <property type="entry name" value="HETEROKARYON INCOMPATIBILITY DOMAIN-CONTAINING PROTEIN"/>
    <property type="match status" value="1"/>
</dbReference>
<evidence type="ECO:0000313" key="3">
    <source>
        <dbReference type="EMBL" id="KAK0630605.1"/>
    </source>
</evidence>
<dbReference type="AlphaFoldDB" id="A0AA40CA06"/>
<reference evidence="3" key="1">
    <citation type="submission" date="2023-06" db="EMBL/GenBank/DDBJ databases">
        <title>Genome-scale phylogeny and comparative genomics of the fungal order Sordariales.</title>
        <authorList>
            <consortium name="Lawrence Berkeley National Laboratory"/>
            <person name="Hensen N."/>
            <person name="Bonometti L."/>
            <person name="Westerberg I."/>
            <person name="Brannstrom I.O."/>
            <person name="Guillou S."/>
            <person name="Cros-Aarteil S."/>
            <person name="Calhoun S."/>
            <person name="Haridas S."/>
            <person name="Kuo A."/>
            <person name="Mondo S."/>
            <person name="Pangilinan J."/>
            <person name="Riley R."/>
            <person name="LaButti K."/>
            <person name="Andreopoulos B."/>
            <person name="Lipzen A."/>
            <person name="Chen C."/>
            <person name="Yanf M."/>
            <person name="Daum C."/>
            <person name="Ng V."/>
            <person name="Clum A."/>
            <person name="Steindorff A."/>
            <person name="Ohm R."/>
            <person name="Martin F."/>
            <person name="Silar P."/>
            <person name="Natvig D."/>
            <person name="Lalanne C."/>
            <person name="Gautier V."/>
            <person name="Ament-velasquez S.L."/>
            <person name="Kruys A."/>
            <person name="Hutchinson M.I."/>
            <person name="Powell A.J."/>
            <person name="Barry K."/>
            <person name="Miller A.N."/>
            <person name="Grigoriev I.V."/>
            <person name="Debuchy R."/>
            <person name="Gladieux P."/>
            <person name="Thoren M.H."/>
            <person name="Johannesson H."/>
        </authorList>
    </citation>
    <scope>NUCLEOTIDE SEQUENCE</scope>
    <source>
        <strain evidence="3">SMH3391-2</strain>
    </source>
</reference>
<keyword evidence="4" id="KW-1185">Reference proteome</keyword>
<accession>A0AA40CA06</accession>